<protein>
    <submittedName>
        <fullName evidence="2">Uncharacterized protein</fullName>
    </submittedName>
</protein>
<dbReference type="EMBL" id="CP011409">
    <property type="protein sequence ID" value="AKZ61338.1"/>
    <property type="molecule type" value="Genomic_DNA"/>
</dbReference>
<accession>A0ABM5UVU2</accession>
<evidence type="ECO:0000313" key="2">
    <source>
        <dbReference type="EMBL" id="AKZ61338.1"/>
    </source>
</evidence>
<evidence type="ECO:0000313" key="3">
    <source>
        <dbReference type="Proteomes" id="UP000063429"/>
    </source>
</evidence>
<reference evidence="3" key="1">
    <citation type="journal article" date="2015" name="Genome Announc.">
        <title>Complete Genome Sequence of Herbaspirillum hiltneri N3 (DSM 17495), Isolated from Surface-Sterilized Wheat Roots.</title>
        <authorList>
            <person name="Guizelini D."/>
            <person name="Saizaki P.M."/>
            <person name="Coimbra N.A."/>
            <person name="Weiss V.A."/>
            <person name="Faoro H."/>
            <person name="Sfeir M.Z."/>
            <person name="Baura V.A."/>
            <person name="Monteiro R.A."/>
            <person name="Chubatsu L.S."/>
            <person name="Souza E.M."/>
            <person name="Cruz L.M."/>
            <person name="Pedrosa F.O."/>
            <person name="Raittz R.T."/>
            <person name="Marchaukoski J.N."/>
            <person name="Steffens M.B."/>
        </authorList>
    </citation>
    <scope>NUCLEOTIDE SEQUENCE [LARGE SCALE GENOMIC DNA]</scope>
    <source>
        <strain evidence="3">N3</strain>
    </source>
</reference>
<sequence length="69" mass="7997">MHAIKNSNAGEHEKMDRNIVEKFPAAAVCLKKTRCEKICCDEKRKCKREKSSTAHRVSFNPMKFTQNRS</sequence>
<gene>
    <name evidence="2" type="ORF">F506_00475</name>
</gene>
<dbReference type="Proteomes" id="UP000063429">
    <property type="component" value="Chromosome"/>
</dbReference>
<name>A0ABM5UVU2_9BURK</name>
<proteinExistence type="predicted"/>
<organism evidence="2 3">
    <name type="scientific">Herbaspirillum hiltneri N3</name>
    <dbReference type="NCBI Taxonomy" id="1262470"/>
    <lineage>
        <taxon>Bacteria</taxon>
        <taxon>Pseudomonadati</taxon>
        <taxon>Pseudomonadota</taxon>
        <taxon>Betaproteobacteria</taxon>
        <taxon>Burkholderiales</taxon>
        <taxon>Oxalobacteraceae</taxon>
        <taxon>Herbaspirillum</taxon>
    </lineage>
</organism>
<feature type="region of interest" description="Disordered" evidence="1">
    <location>
        <begin position="50"/>
        <end position="69"/>
    </location>
</feature>
<evidence type="ECO:0000256" key="1">
    <source>
        <dbReference type="SAM" id="MobiDB-lite"/>
    </source>
</evidence>
<keyword evidence="3" id="KW-1185">Reference proteome</keyword>